<reference evidence="6 7" key="1">
    <citation type="submission" date="2015-10" db="EMBL/GenBank/DDBJ databases">
        <title>Draft genome of Bosea thiooxidans.</title>
        <authorList>
            <person name="Wang X."/>
        </authorList>
    </citation>
    <scope>NUCLEOTIDE SEQUENCE [LARGE SCALE GENOMIC DNA]</scope>
    <source>
        <strain evidence="6 7">CGMCC 9174</strain>
    </source>
</reference>
<evidence type="ECO:0000256" key="2">
    <source>
        <dbReference type="ARBA" id="ARBA00022679"/>
    </source>
</evidence>
<evidence type="ECO:0000313" key="7">
    <source>
        <dbReference type="Proteomes" id="UP000051562"/>
    </source>
</evidence>
<keyword evidence="2" id="KW-0808">Transferase</keyword>
<evidence type="ECO:0000313" key="6">
    <source>
        <dbReference type="EMBL" id="KQK29379.1"/>
    </source>
</evidence>
<gene>
    <name evidence="6" type="ORF">ARD30_17480</name>
</gene>
<dbReference type="Proteomes" id="UP000051562">
    <property type="component" value="Unassembled WGS sequence"/>
</dbReference>
<protein>
    <submittedName>
        <fullName evidence="6">Uncharacterized protein</fullName>
    </submittedName>
</protein>
<dbReference type="Gene3D" id="3.40.50.2000">
    <property type="entry name" value="Glycogen Phosphorylase B"/>
    <property type="match status" value="2"/>
</dbReference>
<evidence type="ECO:0000259" key="4">
    <source>
        <dbReference type="Pfam" id="PF00534"/>
    </source>
</evidence>
<sequence length="413" mass="45012">MLVVSDLRIDPRVEREALALAAAGYTVTVICPDPTLGRDKGIAIDWGKNIDVRFIDGAASQYVMARPGFEGGLLFEAALAVARELQPLAIHAHDLNTSLVGLAVARQTGAHFIADFHEWTSENVHWDDATRAWAPYPPDWKAEIQALEIQVMREASAVVTVCDSIADAIAEELGGGRRPVVIRNIPETAAQPTKNYPQLKTQLGLPEDQFLLLWQGGTGTTRLIEPIIEALEFAPRCILAIRGPSLDEFGPGYRAIAEKIGARDRLLLCDPVPSRDVVAAARGADAGIWTLPRLCRNFTYALPNKIFEYTAANLAVLVADYPEARRMIQDHQIGLAFDPYDPRSIAAVINRLVDDPQLASRFRRNTSVALAALDADGEWQKLVALYDALPRTGTPSQDAKAGAGKRKAARSKA</sequence>
<dbReference type="InterPro" id="IPR001296">
    <property type="entry name" value="Glyco_trans_1"/>
</dbReference>
<evidence type="ECO:0000256" key="3">
    <source>
        <dbReference type="SAM" id="MobiDB-lite"/>
    </source>
</evidence>
<feature type="compositionally biased region" description="Basic residues" evidence="3">
    <location>
        <begin position="403"/>
        <end position="413"/>
    </location>
</feature>
<dbReference type="SUPFAM" id="SSF53756">
    <property type="entry name" value="UDP-Glycosyltransferase/glycogen phosphorylase"/>
    <property type="match status" value="1"/>
</dbReference>
<keyword evidence="7" id="KW-1185">Reference proteome</keyword>
<proteinExistence type="predicted"/>
<dbReference type="Pfam" id="PF00534">
    <property type="entry name" value="Glycos_transf_1"/>
    <property type="match status" value="1"/>
</dbReference>
<dbReference type="InterPro" id="IPR028098">
    <property type="entry name" value="Glyco_trans_4-like_N"/>
</dbReference>
<comment type="caution">
    <text evidence="6">The sequence shown here is derived from an EMBL/GenBank/DDBJ whole genome shotgun (WGS) entry which is preliminary data.</text>
</comment>
<dbReference type="PANTHER" id="PTHR12526">
    <property type="entry name" value="GLYCOSYLTRANSFERASE"/>
    <property type="match status" value="1"/>
</dbReference>
<feature type="domain" description="Glycosyltransferase subfamily 4-like N-terminal" evidence="5">
    <location>
        <begin position="11"/>
        <end position="183"/>
    </location>
</feature>
<name>A0A0Q3KIC7_9HYPH</name>
<dbReference type="GO" id="GO:0016757">
    <property type="term" value="F:glycosyltransferase activity"/>
    <property type="evidence" value="ECO:0007669"/>
    <property type="project" value="UniProtKB-KW"/>
</dbReference>
<feature type="domain" description="Glycosyl transferase family 1" evidence="4">
    <location>
        <begin position="202"/>
        <end position="366"/>
    </location>
</feature>
<feature type="region of interest" description="Disordered" evidence="3">
    <location>
        <begin position="393"/>
        <end position="413"/>
    </location>
</feature>
<dbReference type="AlphaFoldDB" id="A0A0Q3KIC7"/>
<evidence type="ECO:0000259" key="5">
    <source>
        <dbReference type="Pfam" id="PF13579"/>
    </source>
</evidence>
<organism evidence="6 7">
    <name type="scientific">Bosea thiooxidans</name>
    <dbReference type="NCBI Taxonomy" id="53254"/>
    <lineage>
        <taxon>Bacteria</taxon>
        <taxon>Pseudomonadati</taxon>
        <taxon>Pseudomonadota</taxon>
        <taxon>Alphaproteobacteria</taxon>
        <taxon>Hyphomicrobiales</taxon>
        <taxon>Boseaceae</taxon>
        <taxon>Bosea</taxon>
    </lineage>
</organism>
<accession>A0A0Q3KIC7</accession>
<dbReference type="PANTHER" id="PTHR12526:SF629">
    <property type="entry name" value="TEICHURONIC ACID BIOSYNTHESIS GLYCOSYLTRANSFERASE TUAH-RELATED"/>
    <property type="match status" value="1"/>
</dbReference>
<dbReference type="Pfam" id="PF13579">
    <property type="entry name" value="Glyco_trans_4_4"/>
    <property type="match status" value="1"/>
</dbReference>
<evidence type="ECO:0000256" key="1">
    <source>
        <dbReference type="ARBA" id="ARBA00022676"/>
    </source>
</evidence>
<dbReference type="EMBL" id="LMAR01000049">
    <property type="protein sequence ID" value="KQK29379.1"/>
    <property type="molecule type" value="Genomic_DNA"/>
</dbReference>
<keyword evidence="1" id="KW-0328">Glycosyltransferase</keyword>